<dbReference type="SMART" id="SM00212">
    <property type="entry name" value="UBCc"/>
    <property type="match status" value="1"/>
</dbReference>
<dbReference type="Pfam" id="PF00179">
    <property type="entry name" value="UQ_con"/>
    <property type="match status" value="1"/>
</dbReference>
<dbReference type="InterPro" id="IPR050113">
    <property type="entry name" value="Ub_conjugating_enzyme"/>
</dbReference>
<dbReference type="InterPro" id="IPR016135">
    <property type="entry name" value="UBQ-conjugating_enzyme/RWD"/>
</dbReference>
<name>A0A6P5RG36_PRUAV</name>
<feature type="domain" description="UBC core" evidence="2">
    <location>
        <begin position="25"/>
        <end position="173"/>
    </location>
</feature>
<gene>
    <name evidence="4" type="primary">LOC110745937</name>
</gene>
<sequence>MVVDRVGSAQIEQNKIESYMNRNESRAFWIKRELEEMQSNPSDDFKCLALKSNPYDWQFAIRGPNGTEFEGGIYHGRIQFSEEYPDKLPIFTLLTENGRFKAQTEISSLDIFSRARGNFGVRRALLKLIELLPTYPDGALGSVEYDKKKRRALAIKSREAAPIYGTAERQKLIDEIHQYMVSKVPPVPSNGGGDIRVSSQNDRDRRKQDMVTRKRKRKQDINIFYKNTINADNCEQAGFFDIAKRVKSLWWW</sequence>
<dbReference type="Gene3D" id="3.10.110.10">
    <property type="entry name" value="Ubiquitin Conjugating Enzyme"/>
    <property type="match status" value="1"/>
</dbReference>
<keyword evidence="3" id="KW-1185">Reference proteome</keyword>
<evidence type="ECO:0000313" key="3">
    <source>
        <dbReference type="Proteomes" id="UP000515124"/>
    </source>
</evidence>
<reference evidence="4" key="1">
    <citation type="submission" date="2025-08" db="UniProtKB">
        <authorList>
            <consortium name="RefSeq"/>
        </authorList>
    </citation>
    <scope>IDENTIFICATION</scope>
</reference>
<evidence type="ECO:0000259" key="2">
    <source>
        <dbReference type="PROSITE" id="PS50127"/>
    </source>
</evidence>
<dbReference type="RefSeq" id="XP_021801792.1">
    <property type="nucleotide sequence ID" value="XM_021946100.1"/>
</dbReference>
<dbReference type="PANTHER" id="PTHR24067">
    <property type="entry name" value="UBIQUITIN-CONJUGATING ENZYME E2"/>
    <property type="match status" value="1"/>
</dbReference>
<organism evidence="3 4">
    <name type="scientific">Prunus avium</name>
    <name type="common">Cherry</name>
    <name type="synonym">Cerasus avium</name>
    <dbReference type="NCBI Taxonomy" id="42229"/>
    <lineage>
        <taxon>Eukaryota</taxon>
        <taxon>Viridiplantae</taxon>
        <taxon>Streptophyta</taxon>
        <taxon>Embryophyta</taxon>
        <taxon>Tracheophyta</taxon>
        <taxon>Spermatophyta</taxon>
        <taxon>Magnoliopsida</taxon>
        <taxon>eudicotyledons</taxon>
        <taxon>Gunneridae</taxon>
        <taxon>Pentapetalae</taxon>
        <taxon>rosids</taxon>
        <taxon>fabids</taxon>
        <taxon>Rosales</taxon>
        <taxon>Rosaceae</taxon>
        <taxon>Amygdaloideae</taxon>
        <taxon>Amygdaleae</taxon>
        <taxon>Prunus</taxon>
    </lineage>
</organism>
<dbReference type="InterPro" id="IPR000608">
    <property type="entry name" value="UBC"/>
</dbReference>
<accession>A0A6P5RG36</accession>
<dbReference type="KEGG" id="pavi:110745937"/>
<evidence type="ECO:0000256" key="1">
    <source>
        <dbReference type="SAM" id="MobiDB-lite"/>
    </source>
</evidence>
<dbReference type="GeneID" id="110745937"/>
<dbReference type="AlphaFoldDB" id="A0A6P5RG36"/>
<evidence type="ECO:0000313" key="4">
    <source>
        <dbReference type="RefSeq" id="XP_021801792.1"/>
    </source>
</evidence>
<proteinExistence type="predicted"/>
<feature type="compositionally biased region" description="Basic and acidic residues" evidence="1">
    <location>
        <begin position="201"/>
        <end position="212"/>
    </location>
</feature>
<feature type="region of interest" description="Disordered" evidence="1">
    <location>
        <begin position="183"/>
        <end position="215"/>
    </location>
</feature>
<dbReference type="SUPFAM" id="SSF54495">
    <property type="entry name" value="UBC-like"/>
    <property type="match status" value="1"/>
</dbReference>
<dbReference type="Proteomes" id="UP000515124">
    <property type="component" value="Unplaced"/>
</dbReference>
<dbReference type="PROSITE" id="PS50127">
    <property type="entry name" value="UBC_2"/>
    <property type="match status" value="1"/>
</dbReference>
<protein>
    <submittedName>
        <fullName evidence="4">Ubiquitin-conjugating enzyme E2 32-like isoform X1</fullName>
    </submittedName>
</protein>